<feature type="region of interest" description="Disordered" evidence="1">
    <location>
        <begin position="30"/>
        <end position="72"/>
    </location>
</feature>
<feature type="chain" id="PRO_5046707830" description="DUF4430 domain-containing protein" evidence="2">
    <location>
        <begin position="27"/>
        <end position="412"/>
    </location>
</feature>
<dbReference type="EMBL" id="JAWHPR010000001">
    <property type="protein sequence ID" value="MDU8687657.1"/>
    <property type="molecule type" value="Genomic_DNA"/>
</dbReference>
<protein>
    <recommendedName>
        <fullName evidence="5">DUF4430 domain-containing protein</fullName>
    </recommendedName>
</protein>
<evidence type="ECO:0000313" key="4">
    <source>
        <dbReference type="Proteomes" id="UP001263246"/>
    </source>
</evidence>
<dbReference type="RefSeq" id="WP_249238252.1">
    <property type="nucleotide sequence ID" value="NZ_CP094473.1"/>
</dbReference>
<keyword evidence="2" id="KW-0732">Signal</keyword>
<name>A0ABU3TWH9_9FIRM</name>
<gene>
    <name evidence="3" type="ORF">RX402_02655</name>
</gene>
<accession>A0ABU3TWH9</accession>
<reference evidence="3 4" key="1">
    <citation type="submission" date="2023-10" db="EMBL/GenBank/DDBJ databases">
        <title>Host Genetic Regulation of Human Gut Microbial Structural Variation.</title>
        <authorList>
            <person name="Harmsen H.J.M."/>
        </authorList>
    </citation>
    <scope>NUCLEOTIDE SEQUENCE [LARGE SCALE GENOMIC DNA]</scope>
    <source>
        <strain evidence="3 4">HTF-F</strain>
    </source>
</reference>
<keyword evidence="4" id="KW-1185">Reference proteome</keyword>
<proteinExistence type="predicted"/>
<dbReference type="Proteomes" id="UP001263246">
    <property type="component" value="Unassembled WGS sequence"/>
</dbReference>
<comment type="caution">
    <text evidence="3">The sequence shown here is derived from an EMBL/GenBank/DDBJ whole genome shotgun (WGS) entry which is preliminary data.</text>
</comment>
<evidence type="ECO:0008006" key="5">
    <source>
        <dbReference type="Google" id="ProtNLM"/>
    </source>
</evidence>
<dbReference type="PROSITE" id="PS51257">
    <property type="entry name" value="PROKAR_LIPOPROTEIN"/>
    <property type="match status" value="1"/>
</dbReference>
<evidence type="ECO:0000256" key="1">
    <source>
        <dbReference type="SAM" id="MobiDB-lite"/>
    </source>
</evidence>
<evidence type="ECO:0000313" key="3">
    <source>
        <dbReference type="EMBL" id="MDU8687657.1"/>
    </source>
</evidence>
<sequence>MKHKAVSSLLAVLLAALLAGCGAASSQMTREEGSIAGPPVKTESALPVSTPEADTAPEPENGTETPQELPPLDQRVTNQWEINKNLQDPAGKVLCLNMEVPRINSASADAARINARLAQCYVEPCKPCLEYPALENGTPWDEVRSVGYYQYWYGDCLSLVMNVYFSADSSQKGQGFCFDFASGKELTTTQMLERMGLDPADIEQRIARQADEIFEECWQNADTGACPAKESFDRKWWSSLDQLPLSIWGDEDERNVSLGAEIYNAGEQKYVSYELTIPLYDDSVPENWQQRVLGEWVVFRTEVDGDVCNPAEEGESYTLKLEPGDSPDTVRATLTRISKYGDTTTETRTGVPTRGKIEFAFEGECWQIRCQRADDKNYEWAIALREDGTMTMADMGGNAEYSYISWMDLQRS</sequence>
<feature type="signal peptide" evidence="2">
    <location>
        <begin position="1"/>
        <end position="26"/>
    </location>
</feature>
<evidence type="ECO:0000256" key="2">
    <source>
        <dbReference type="SAM" id="SignalP"/>
    </source>
</evidence>
<organism evidence="3 4">
    <name type="scientific">Faecalibacterium wellingii</name>
    <dbReference type="NCBI Taxonomy" id="2929491"/>
    <lineage>
        <taxon>Bacteria</taxon>
        <taxon>Bacillati</taxon>
        <taxon>Bacillota</taxon>
        <taxon>Clostridia</taxon>
        <taxon>Eubacteriales</taxon>
        <taxon>Oscillospiraceae</taxon>
        <taxon>Faecalibacterium</taxon>
    </lineage>
</organism>